<keyword evidence="2" id="KW-1185">Reference proteome</keyword>
<comment type="caution">
    <text evidence="1">The sequence shown here is derived from an EMBL/GenBank/DDBJ whole genome shotgun (WGS) entry which is preliminary data.</text>
</comment>
<organism evidence="1 2">
    <name type="scientific">Mycteria americana</name>
    <name type="common">Wood stork</name>
    <dbReference type="NCBI Taxonomy" id="33587"/>
    <lineage>
        <taxon>Eukaryota</taxon>
        <taxon>Metazoa</taxon>
        <taxon>Chordata</taxon>
        <taxon>Craniata</taxon>
        <taxon>Vertebrata</taxon>
        <taxon>Euteleostomi</taxon>
        <taxon>Archelosauria</taxon>
        <taxon>Archosauria</taxon>
        <taxon>Dinosauria</taxon>
        <taxon>Saurischia</taxon>
        <taxon>Theropoda</taxon>
        <taxon>Coelurosauria</taxon>
        <taxon>Aves</taxon>
        <taxon>Neognathae</taxon>
        <taxon>Neoaves</taxon>
        <taxon>Aequornithes</taxon>
        <taxon>Ciconiiformes</taxon>
        <taxon>Ciconiidae</taxon>
        <taxon>Mycteria</taxon>
    </lineage>
</organism>
<evidence type="ECO:0000313" key="1">
    <source>
        <dbReference type="EMBL" id="KAK4816604.1"/>
    </source>
</evidence>
<dbReference type="AlphaFoldDB" id="A0AAN7RQZ7"/>
<dbReference type="Proteomes" id="UP001333110">
    <property type="component" value="Unassembled WGS sequence"/>
</dbReference>
<gene>
    <name evidence="1" type="ORF">QYF61_018652</name>
</gene>
<reference evidence="1 2" key="1">
    <citation type="journal article" date="2023" name="J. Hered.">
        <title>Chromosome-level genome of the wood stork (Mycteria americana) provides insight into avian chromosome evolution.</title>
        <authorList>
            <person name="Flamio R. Jr."/>
            <person name="Ramstad K.M."/>
        </authorList>
    </citation>
    <scope>NUCLEOTIDE SEQUENCE [LARGE SCALE GENOMIC DNA]</scope>
    <source>
        <strain evidence="1">JAX WOST 10</strain>
    </source>
</reference>
<evidence type="ECO:0000313" key="2">
    <source>
        <dbReference type="Proteomes" id="UP001333110"/>
    </source>
</evidence>
<dbReference type="EMBL" id="JAUNZN010000009">
    <property type="protein sequence ID" value="KAK4816604.1"/>
    <property type="molecule type" value="Genomic_DNA"/>
</dbReference>
<sequence length="206" mass="23807">MEKAKVFNAFFTSVFTVHPWRKVSNSILGCIRKSIASRWKAVILPLYSALVRNIIVFLQHWTRHSSLECRVQCWAPQYKKDTQLREQVQSRAKDMIKGQEHLSYVKRLGELGLFSLEKRILIRGALPEQTGVGEERARPALEHASLHLCSSPSSPKYTKQWWKSSRLINLLSQASNKAELTPAPLHKEFQDCSPILTFERCDPHRR</sequence>
<proteinExistence type="predicted"/>
<name>A0AAN7RQZ7_MYCAM</name>
<protein>
    <submittedName>
        <fullName evidence="1">Uncharacterized protein</fullName>
    </submittedName>
</protein>
<accession>A0AAN7RQZ7</accession>